<dbReference type="InterPro" id="IPR011042">
    <property type="entry name" value="6-blade_b-propeller_TolB-like"/>
</dbReference>
<reference evidence="2 3" key="1">
    <citation type="submission" date="2024-02" db="EMBL/GenBank/DDBJ databases">
        <title>Rubritalea halochordaticola NBRC 107102.</title>
        <authorList>
            <person name="Ichikawa N."/>
            <person name="Katano-Makiyama Y."/>
            <person name="Hidaka K."/>
        </authorList>
    </citation>
    <scope>NUCLEOTIDE SEQUENCE [LARGE SCALE GENOMIC DNA]</scope>
    <source>
        <strain evidence="2 3">NBRC 107102</strain>
    </source>
</reference>
<name>A0ABP9V1N5_9BACT</name>
<dbReference type="Gene3D" id="2.120.10.30">
    <property type="entry name" value="TolB, C-terminal domain"/>
    <property type="match status" value="1"/>
</dbReference>
<dbReference type="SUPFAM" id="SSF69304">
    <property type="entry name" value="Tricorn protease N-terminal domain"/>
    <property type="match status" value="1"/>
</dbReference>
<evidence type="ECO:0000313" key="3">
    <source>
        <dbReference type="Proteomes" id="UP001424741"/>
    </source>
</evidence>
<feature type="chain" id="PRO_5045164061" description="EF-hand domain-containing protein" evidence="1">
    <location>
        <begin position="29"/>
        <end position="391"/>
    </location>
</feature>
<dbReference type="EMBL" id="BAABRL010000008">
    <property type="protein sequence ID" value="GAA5496423.1"/>
    <property type="molecule type" value="Genomic_DNA"/>
</dbReference>
<comment type="caution">
    <text evidence="2">The sequence shown here is derived from an EMBL/GenBank/DDBJ whole genome shotgun (WGS) entry which is preliminary data.</text>
</comment>
<keyword evidence="1" id="KW-0732">Signal</keyword>
<proteinExistence type="predicted"/>
<sequence>MSFRYPDLLTMKPLACIFLSLWSCLPLAAQDGVYTSSPAKQGEQSKLTQGVEKGSTVWFGERSRFVTDHVEAAEREGQQRVVWMGKFIGERPNGILVRLKDQVYAADSIQALASLTKEGAALADRYKVSFSVQEQDEAEKLIKLLRAQGTYLSVDTDHGDNPSDVSTDEIYLNLGDGTREYLTQNKLMERVPILSHDHSMLSFLRRTDSNGDGKVSWDDAVELWLMRLDDRKESRILPNLTDPSSVSWHPSKMQFTIIAIDPELGRGLYIYDLDTKKLSRLTDSASSWPTWSLDGANIAYYDNGNRVCVFNLKTKQEKILSPDVGNGWGLYWTTDGRLLFIRENKGFFLYSPGDEKAQQTDMSTMEKLKTIDQSKFNWAKDGVKTEAAEDH</sequence>
<evidence type="ECO:0000313" key="2">
    <source>
        <dbReference type="EMBL" id="GAA5496423.1"/>
    </source>
</evidence>
<dbReference type="Proteomes" id="UP001424741">
    <property type="component" value="Unassembled WGS sequence"/>
</dbReference>
<keyword evidence="3" id="KW-1185">Reference proteome</keyword>
<dbReference type="PANTHER" id="PTHR36842:SF1">
    <property type="entry name" value="PROTEIN TOLB"/>
    <property type="match status" value="1"/>
</dbReference>
<accession>A0ABP9V1N5</accession>
<dbReference type="PANTHER" id="PTHR36842">
    <property type="entry name" value="PROTEIN TOLB HOMOLOG"/>
    <property type="match status" value="1"/>
</dbReference>
<feature type="signal peptide" evidence="1">
    <location>
        <begin position="1"/>
        <end position="28"/>
    </location>
</feature>
<protein>
    <recommendedName>
        <fullName evidence="4">EF-hand domain-containing protein</fullName>
    </recommendedName>
</protein>
<evidence type="ECO:0008006" key="4">
    <source>
        <dbReference type="Google" id="ProtNLM"/>
    </source>
</evidence>
<gene>
    <name evidence="2" type="ORF">Rhal01_02606</name>
</gene>
<evidence type="ECO:0000256" key="1">
    <source>
        <dbReference type="SAM" id="SignalP"/>
    </source>
</evidence>
<organism evidence="2 3">
    <name type="scientific">Rubritalea halochordaticola</name>
    <dbReference type="NCBI Taxonomy" id="714537"/>
    <lineage>
        <taxon>Bacteria</taxon>
        <taxon>Pseudomonadati</taxon>
        <taxon>Verrucomicrobiota</taxon>
        <taxon>Verrucomicrobiia</taxon>
        <taxon>Verrucomicrobiales</taxon>
        <taxon>Rubritaleaceae</taxon>
        <taxon>Rubritalea</taxon>
    </lineage>
</organism>